<accession>A0A212J3G3</accession>
<evidence type="ECO:0000259" key="1">
    <source>
        <dbReference type="Pfam" id="PF06114"/>
    </source>
</evidence>
<protein>
    <recommendedName>
        <fullName evidence="1">IrrE N-terminal-like domain-containing protein</fullName>
    </recommendedName>
</protein>
<reference evidence="2" key="1">
    <citation type="submission" date="2016-04" db="EMBL/GenBank/DDBJ databases">
        <authorList>
            <person name="Evans L.H."/>
            <person name="Alamgir A."/>
            <person name="Owens N."/>
            <person name="Weber N.D."/>
            <person name="Virtaneva K."/>
            <person name="Barbian K."/>
            <person name="Babar A."/>
            <person name="Rosenke K."/>
        </authorList>
    </citation>
    <scope>NUCLEOTIDE SEQUENCE</scope>
    <source>
        <strain evidence="2">86</strain>
    </source>
</reference>
<evidence type="ECO:0000313" key="2">
    <source>
        <dbReference type="EMBL" id="SBV93989.1"/>
    </source>
</evidence>
<dbReference type="AlphaFoldDB" id="A0A212J3G3"/>
<feature type="domain" description="IrrE N-terminal-like" evidence="1">
    <location>
        <begin position="3"/>
        <end position="73"/>
    </location>
</feature>
<dbReference type="Pfam" id="PF06114">
    <property type="entry name" value="Peptidase_M78"/>
    <property type="match status" value="1"/>
</dbReference>
<dbReference type="InterPro" id="IPR010359">
    <property type="entry name" value="IrrE_HExxH"/>
</dbReference>
<organism evidence="2">
    <name type="scientific">uncultured Eubacteriales bacterium</name>
    <dbReference type="NCBI Taxonomy" id="172733"/>
    <lineage>
        <taxon>Bacteria</taxon>
        <taxon>Bacillati</taxon>
        <taxon>Bacillota</taxon>
        <taxon>Clostridia</taxon>
        <taxon>Eubacteriales</taxon>
        <taxon>environmental samples</taxon>
    </lineage>
</organism>
<gene>
    <name evidence="2" type="ORF">KL86CLO1_10452</name>
</gene>
<sequence>MHLAHELGHCLTGSFYNRYAALDVRRKHENRADKWAVKKLLTAEALDEAVADGCTEMWELAERFGVTQEFMEKAVCLYTYGNMDVEEYMRF</sequence>
<dbReference type="EMBL" id="FLUN01000001">
    <property type="protein sequence ID" value="SBV93989.1"/>
    <property type="molecule type" value="Genomic_DNA"/>
</dbReference>
<proteinExistence type="predicted"/>
<name>A0A212J3G3_9FIRM</name>